<evidence type="ECO:0000256" key="1">
    <source>
        <dbReference type="SAM" id="MobiDB-lite"/>
    </source>
</evidence>
<dbReference type="Proteomes" id="UP001501455">
    <property type="component" value="Unassembled WGS sequence"/>
</dbReference>
<feature type="domain" description="PIN like" evidence="2">
    <location>
        <begin position="43"/>
        <end position="277"/>
    </location>
</feature>
<keyword evidence="4" id="KW-1185">Reference proteome</keyword>
<evidence type="ECO:0000313" key="4">
    <source>
        <dbReference type="Proteomes" id="UP001501455"/>
    </source>
</evidence>
<dbReference type="EMBL" id="BAAAXF010000073">
    <property type="protein sequence ID" value="GAA3503015.1"/>
    <property type="molecule type" value="Genomic_DNA"/>
</dbReference>
<accession>A0ABP6U7U8</accession>
<dbReference type="Pfam" id="PF18476">
    <property type="entry name" value="PIN_8"/>
    <property type="match status" value="1"/>
</dbReference>
<sequence>MTGTEASPLAEGRSPKPRGMFDGFAEYRTPSVEDYQRLFSSGLVVVDTNVLLTLYRSNQRTREDLLTVLDRLRERLWVPHQVLAEFWRNREQTSVLGHHRARAKEAGEALAKAGRSASDALDRWLKQVHVGDDAEINSAIAGHREQLDEVLLALQSLIERQADKDVIADATDTNADPVLARLEPILEGRIGPPLAEQEYAEALQEANRRGQAEVPPGYEDFKSKPAEQAAGDYLVWEQTLKEAERVGSDVLFVTGDSKEDWWKQRNGVIPARPRPELVREMVHRTGCRLFMLQPSGLLEQARQVLELEVETSSVLDLEQLQTAESSGKDEWTSEALEALVDLLLGQASVQAYAMLDAAQNEGFVSRATVYEIGGYDETRMLRGFTRPVKTAAKRLQEQGIATGDADTLLVAVYDPAFDAVSASGFRLAKEAVPLLRPIAQRVYGEDARIA</sequence>
<comment type="caution">
    <text evidence="3">The sequence shown here is derived from an EMBL/GenBank/DDBJ whole genome shotgun (WGS) entry which is preliminary data.</text>
</comment>
<dbReference type="InterPro" id="IPR041578">
    <property type="entry name" value="PIN_8"/>
</dbReference>
<reference evidence="4" key="1">
    <citation type="journal article" date="2019" name="Int. J. Syst. Evol. Microbiol.">
        <title>The Global Catalogue of Microorganisms (GCM) 10K type strain sequencing project: providing services to taxonomists for standard genome sequencing and annotation.</title>
        <authorList>
            <consortium name="The Broad Institute Genomics Platform"/>
            <consortium name="The Broad Institute Genome Sequencing Center for Infectious Disease"/>
            <person name="Wu L."/>
            <person name="Ma J."/>
        </authorList>
    </citation>
    <scope>NUCLEOTIDE SEQUENCE [LARGE SCALE GENOMIC DNA]</scope>
    <source>
        <strain evidence="4">JCM 4816</strain>
    </source>
</reference>
<gene>
    <name evidence="3" type="ORF">GCM10019016_101250</name>
</gene>
<name>A0ABP6U7U8_9ACTN</name>
<organism evidence="3 4">
    <name type="scientific">Streptomyces prasinosporus</name>
    <dbReference type="NCBI Taxonomy" id="68256"/>
    <lineage>
        <taxon>Bacteria</taxon>
        <taxon>Bacillati</taxon>
        <taxon>Actinomycetota</taxon>
        <taxon>Actinomycetes</taxon>
        <taxon>Kitasatosporales</taxon>
        <taxon>Streptomycetaceae</taxon>
        <taxon>Streptomyces</taxon>
        <taxon>Streptomyces albogriseolus group</taxon>
    </lineage>
</organism>
<proteinExistence type="predicted"/>
<protein>
    <recommendedName>
        <fullName evidence="2">PIN like domain-containing protein</fullName>
    </recommendedName>
</protein>
<evidence type="ECO:0000259" key="2">
    <source>
        <dbReference type="Pfam" id="PF18476"/>
    </source>
</evidence>
<evidence type="ECO:0000313" key="3">
    <source>
        <dbReference type="EMBL" id="GAA3503015.1"/>
    </source>
</evidence>
<feature type="region of interest" description="Disordered" evidence="1">
    <location>
        <begin position="1"/>
        <end position="21"/>
    </location>
</feature>